<evidence type="ECO:0000313" key="2">
    <source>
        <dbReference type="EMBL" id="PJL28107.1"/>
    </source>
</evidence>
<dbReference type="CDD" id="cd14503">
    <property type="entry name" value="PTP-bact"/>
    <property type="match status" value="1"/>
</dbReference>
<dbReference type="InterPro" id="IPR029021">
    <property type="entry name" value="Prot-tyrosine_phosphatase-like"/>
</dbReference>
<gene>
    <name evidence="2" type="ORF">B9Y64_12800</name>
</gene>
<name>A0A2J0UAK1_STEMA</name>
<evidence type="ECO:0000313" key="3">
    <source>
        <dbReference type="Proteomes" id="UP000230167"/>
    </source>
</evidence>
<dbReference type="AlphaFoldDB" id="A0A2J0UAK1"/>
<dbReference type="Pfam" id="PF04273">
    <property type="entry name" value="BLH_phosphatase"/>
    <property type="match status" value="1"/>
</dbReference>
<feature type="domain" description="Beta-lactamase hydrolase-like protein phosphatase-like" evidence="1">
    <location>
        <begin position="3"/>
        <end position="108"/>
    </location>
</feature>
<dbReference type="Proteomes" id="UP000230167">
    <property type="component" value="Unassembled WGS sequence"/>
</dbReference>
<accession>A0A2J0UAK1</accession>
<evidence type="ECO:0000259" key="1">
    <source>
        <dbReference type="Pfam" id="PF04273"/>
    </source>
</evidence>
<dbReference type="GO" id="GO:0016787">
    <property type="term" value="F:hydrolase activity"/>
    <property type="evidence" value="ECO:0007669"/>
    <property type="project" value="InterPro"/>
</dbReference>
<organism evidence="2 3">
    <name type="scientific">Stenotrophomonas maltophilia</name>
    <name type="common">Pseudomonas maltophilia</name>
    <name type="synonym">Xanthomonas maltophilia</name>
    <dbReference type="NCBI Taxonomy" id="40324"/>
    <lineage>
        <taxon>Bacteria</taxon>
        <taxon>Pseudomonadati</taxon>
        <taxon>Pseudomonadota</taxon>
        <taxon>Gammaproteobacteria</taxon>
        <taxon>Lysobacterales</taxon>
        <taxon>Lysobacteraceae</taxon>
        <taxon>Stenotrophomonas</taxon>
        <taxon>Stenotrophomonas maltophilia group</taxon>
    </lineage>
</organism>
<dbReference type="SUPFAM" id="SSF52799">
    <property type="entry name" value="(Phosphotyrosine protein) phosphatases II"/>
    <property type="match status" value="1"/>
</dbReference>
<reference evidence="2 3" key="1">
    <citation type="journal article" date="2017" name="Front. Microbiol.">
        <title>Double-Face Meets the Bacterial World: The Opportunistic Pathogen Stenotrophomonas maltophilia.</title>
        <authorList>
            <person name="Lira F."/>
            <person name="Berg G."/>
            <person name="Martinez J.L."/>
        </authorList>
    </citation>
    <scope>NUCLEOTIDE SEQUENCE [LARGE SCALE GENOMIC DNA]</scope>
    <source>
        <strain evidence="2 3">EA1</strain>
    </source>
</reference>
<dbReference type="Gene3D" id="3.90.190.10">
    <property type="entry name" value="Protein tyrosine phosphatase superfamily"/>
    <property type="match status" value="1"/>
</dbReference>
<dbReference type="EMBL" id="NEQV01000004">
    <property type="protein sequence ID" value="PJL28107.1"/>
    <property type="molecule type" value="Genomic_DNA"/>
</dbReference>
<protein>
    <submittedName>
        <fullName evidence="2">TIGR01244 family protein</fullName>
    </submittedName>
</protein>
<dbReference type="OrthoDB" id="9802771at2"/>
<dbReference type="RefSeq" id="WP_065178729.1">
    <property type="nucleotide sequence ID" value="NZ_CBCPIZ010000007.1"/>
</dbReference>
<comment type="caution">
    <text evidence="2">The sequence shown here is derived from an EMBL/GenBank/DDBJ whole genome shotgun (WGS) entry which is preliminary data.</text>
</comment>
<proteinExistence type="predicted"/>
<dbReference type="InterPro" id="IPR005939">
    <property type="entry name" value="BLH_phosphatase-like"/>
</dbReference>
<sequence length="145" mass="15375">MNLKPLSASLKVSGQLLPKDIEALKEQGFASVICNRPDDEQPEQPSHHALQAACHQAGMQFAYLPALPGVITDDQVHTFAKLIEALPSPVAAYCRTGTRAAMLWALSEVVHNGAAFDHVLSVASDAGYDLSSIATRLQQGPASGD</sequence>
<dbReference type="NCBIfam" id="TIGR01244">
    <property type="entry name" value="TIGR01244 family sulfur transferase"/>
    <property type="match status" value="1"/>
</dbReference>